<dbReference type="AlphaFoldDB" id="A0A084SPE6"/>
<reference evidence="11 12" key="1">
    <citation type="submission" date="2014-07" db="EMBL/GenBank/DDBJ databases">
        <title>Draft Genome Sequence of Gephyronic Acid Producer, Cystobacter violaceus Strain Cb vi76.</title>
        <authorList>
            <person name="Stevens D.C."/>
            <person name="Young J."/>
            <person name="Carmichael R."/>
            <person name="Tan J."/>
            <person name="Taylor R.E."/>
        </authorList>
    </citation>
    <scope>NUCLEOTIDE SEQUENCE [LARGE SCALE GENOMIC DNA]</scope>
    <source>
        <strain evidence="11 12">Cb vi76</strain>
    </source>
</reference>
<evidence type="ECO:0000256" key="2">
    <source>
        <dbReference type="ARBA" id="ARBA00010323"/>
    </source>
</evidence>
<accession>A0A084SPE6</accession>
<dbReference type="PANTHER" id="PTHR13285">
    <property type="entry name" value="ACYLTRANSFERASE"/>
    <property type="match status" value="1"/>
</dbReference>
<feature type="transmembrane region" description="Helical" evidence="10">
    <location>
        <begin position="120"/>
        <end position="139"/>
    </location>
</feature>
<dbReference type="InterPro" id="IPR024194">
    <property type="entry name" value="Ac/AlaTfrase_AlgI/DltB"/>
</dbReference>
<gene>
    <name evidence="11" type="ORF">Q664_29415</name>
</gene>
<organism evidence="11 12">
    <name type="scientific">Archangium violaceum Cb vi76</name>
    <dbReference type="NCBI Taxonomy" id="1406225"/>
    <lineage>
        <taxon>Bacteria</taxon>
        <taxon>Pseudomonadati</taxon>
        <taxon>Myxococcota</taxon>
        <taxon>Myxococcia</taxon>
        <taxon>Myxococcales</taxon>
        <taxon>Cystobacterineae</taxon>
        <taxon>Archangiaceae</taxon>
        <taxon>Archangium</taxon>
    </lineage>
</organism>
<sequence>MLFNSHVFLFVFLPAALLVYFGLGHRGRTREALFSLLAASLVFYGWWSAGYVLLLVASLSFDYLLGARIASLASVDRPRARRLLIAGLIIDLGLLAYFKYSGFLVENLQALLGTHWDYVAPRLPLAISFYTFQQVAYLVDCYRTGHREPSVLRYGLFVTFFPHEIAGPLVNHREMLPQFAEPDVARPRSERLTVGLTCIFRGLFKKVAVADVVAQFANPVFAAAAQGVPVGLVDGWVGAIAFSLQLYFDFSGYSDMAIGLAWMFNIRLPLNFDTPYRSASIVEFWRRWHISLSRFLRDYLYVALGGNRKGRVRRYVNLMLTMLLGGLWHGAGWNFILWGGLHGALLVVTHMWTALRERWGLAPLGQEGRWTRPLAIAATYVAVVVAWVFFRAETLEGALGVLRGMAGLADGAKTGLAFRAVWNDDLSGFFRAATKTGVLLAALPVVFLSGGLHRWMGPHNPALVDDAPQAFPASRWGWQPTPGQVLACAAMAAVAILRLSEVSEFIYYNF</sequence>
<dbReference type="GO" id="GO:0042121">
    <property type="term" value="P:alginic acid biosynthetic process"/>
    <property type="evidence" value="ECO:0007669"/>
    <property type="project" value="InterPro"/>
</dbReference>
<feature type="transmembrane region" description="Helical" evidence="10">
    <location>
        <begin position="6"/>
        <end position="23"/>
    </location>
</feature>
<dbReference type="InterPro" id="IPR004299">
    <property type="entry name" value="MBOAT_fam"/>
</dbReference>
<keyword evidence="8 9" id="KW-0012">Acyltransferase</keyword>
<keyword evidence="7 9" id="KW-0472">Membrane</keyword>
<dbReference type="EMBL" id="JPMI01000216">
    <property type="protein sequence ID" value="KFA90331.1"/>
    <property type="molecule type" value="Genomic_DNA"/>
</dbReference>
<keyword evidence="5 10" id="KW-0812">Transmembrane</keyword>
<evidence type="ECO:0008006" key="13">
    <source>
        <dbReference type="Google" id="ProtNLM"/>
    </source>
</evidence>
<feature type="transmembrane region" description="Helical" evidence="10">
    <location>
        <begin position="312"/>
        <end position="329"/>
    </location>
</feature>
<dbReference type="Proteomes" id="UP000028547">
    <property type="component" value="Unassembled WGS sequence"/>
</dbReference>
<dbReference type="PANTHER" id="PTHR13285:SF23">
    <property type="entry name" value="TEICHOIC ACID D-ALANYLTRANSFERASE"/>
    <property type="match status" value="1"/>
</dbReference>
<evidence type="ECO:0000256" key="4">
    <source>
        <dbReference type="ARBA" id="ARBA00022679"/>
    </source>
</evidence>
<protein>
    <recommendedName>
        <fullName evidence="13">Alginate O-acetyltransferase</fullName>
    </recommendedName>
</protein>
<feature type="transmembrane region" description="Helical" evidence="10">
    <location>
        <begin position="83"/>
        <end position="100"/>
    </location>
</feature>
<evidence type="ECO:0000256" key="5">
    <source>
        <dbReference type="ARBA" id="ARBA00022692"/>
    </source>
</evidence>
<evidence type="ECO:0000256" key="6">
    <source>
        <dbReference type="ARBA" id="ARBA00022989"/>
    </source>
</evidence>
<comment type="subcellular location">
    <subcellularLocation>
        <location evidence="1">Cell membrane</location>
        <topology evidence="1">Multi-pass membrane protein</topology>
    </subcellularLocation>
</comment>
<keyword evidence="3 9" id="KW-1003">Cell membrane</keyword>
<evidence type="ECO:0000256" key="7">
    <source>
        <dbReference type="ARBA" id="ARBA00023136"/>
    </source>
</evidence>
<evidence type="ECO:0000256" key="10">
    <source>
        <dbReference type="SAM" id="Phobius"/>
    </source>
</evidence>
<name>A0A084SPE6_9BACT</name>
<dbReference type="GO" id="GO:0016746">
    <property type="term" value="F:acyltransferase activity"/>
    <property type="evidence" value="ECO:0007669"/>
    <property type="project" value="UniProtKB-KW"/>
</dbReference>
<keyword evidence="6 10" id="KW-1133">Transmembrane helix</keyword>
<keyword evidence="4 9" id="KW-0808">Transferase</keyword>
<dbReference type="PIRSF" id="PIRSF016636">
    <property type="entry name" value="AlgI_DltB"/>
    <property type="match status" value="1"/>
</dbReference>
<comment type="caution">
    <text evidence="11">The sequence shown here is derived from an EMBL/GenBank/DDBJ whole genome shotgun (WGS) entry which is preliminary data.</text>
</comment>
<evidence type="ECO:0000313" key="12">
    <source>
        <dbReference type="Proteomes" id="UP000028547"/>
    </source>
</evidence>
<evidence type="ECO:0000256" key="8">
    <source>
        <dbReference type="ARBA" id="ARBA00023315"/>
    </source>
</evidence>
<evidence type="ECO:0000256" key="9">
    <source>
        <dbReference type="PIRNR" id="PIRNR016636"/>
    </source>
</evidence>
<evidence type="ECO:0000256" key="1">
    <source>
        <dbReference type="ARBA" id="ARBA00004651"/>
    </source>
</evidence>
<evidence type="ECO:0000313" key="11">
    <source>
        <dbReference type="EMBL" id="KFA90331.1"/>
    </source>
</evidence>
<proteinExistence type="inferred from homology"/>
<dbReference type="PIRSF" id="PIRSF500217">
    <property type="entry name" value="AlgI"/>
    <property type="match status" value="1"/>
</dbReference>
<feature type="transmembrane region" description="Helical" evidence="10">
    <location>
        <begin position="374"/>
        <end position="390"/>
    </location>
</feature>
<dbReference type="Pfam" id="PF03062">
    <property type="entry name" value="MBOAT"/>
    <property type="match status" value="1"/>
</dbReference>
<dbReference type="InterPro" id="IPR028362">
    <property type="entry name" value="AlgI"/>
</dbReference>
<comment type="similarity">
    <text evidence="2 9">Belongs to the membrane-bound acyltransferase family.</text>
</comment>
<evidence type="ECO:0000256" key="3">
    <source>
        <dbReference type="ARBA" id="ARBA00022475"/>
    </source>
</evidence>
<dbReference type="InterPro" id="IPR051085">
    <property type="entry name" value="MB_O-acyltransferase"/>
</dbReference>
<dbReference type="GO" id="GO:0005886">
    <property type="term" value="C:plasma membrane"/>
    <property type="evidence" value="ECO:0007669"/>
    <property type="project" value="UniProtKB-SubCell"/>
</dbReference>